<evidence type="ECO:0000313" key="1">
    <source>
        <dbReference type="EMBL" id="SVB70710.1"/>
    </source>
</evidence>
<dbReference type="EMBL" id="UINC01053774">
    <property type="protein sequence ID" value="SVB70710.1"/>
    <property type="molecule type" value="Genomic_DNA"/>
</dbReference>
<sequence>NDTDEQIVVNVLPWVLSALARAHARAIDSSILKGSANQVGLCGTVGSDGAVSPNFLAADSANVTDIANDGSGALTGANLLAIRSEMGKYGVNPADVAYIVNVEEYFNLIADAAFSDISEVGSELAMKVVGQVGSIYGSPVVASDQFSRATTTTAACAVNVHNYLMPRLKSVGIETDYEVAGQRTAVVAAQSRGFEELVAGDGAADEPCVRIEYA</sequence>
<dbReference type="AlphaFoldDB" id="A0A382G612"/>
<accession>A0A382G612</accession>
<feature type="non-terminal residue" evidence="1">
    <location>
        <position position="1"/>
    </location>
</feature>
<name>A0A382G612_9ZZZZ</name>
<proteinExistence type="predicted"/>
<organism evidence="1">
    <name type="scientific">marine metagenome</name>
    <dbReference type="NCBI Taxonomy" id="408172"/>
    <lineage>
        <taxon>unclassified sequences</taxon>
        <taxon>metagenomes</taxon>
        <taxon>ecological metagenomes</taxon>
    </lineage>
</organism>
<protein>
    <submittedName>
        <fullName evidence="1">Uncharacterized protein</fullName>
    </submittedName>
</protein>
<gene>
    <name evidence="1" type="ORF">METZ01_LOCUS223564</name>
</gene>
<reference evidence="1" key="1">
    <citation type="submission" date="2018-05" db="EMBL/GenBank/DDBJ databases">
        <authorList>
            <person name="Lanie J.A."/>
            <person name="Ng W.-L."/>
            <person name="Kazmierczak K.M."/>
            <person name="Andrzejewski T.M."/>
            <person name="Davidsen T.M."/>
            <person name="Wayne K.J."/>
            <person name="Tettelin H."/>
            <person name="Glass J.I."/>
            <person name="Rusch D."/>
            <person name="Podicherti R."/>
            <person name="Tsui H.-C.T."/>
            <person name="Winkler M.E."/>
        </authorList>
    </citation>
    <scope>NUCLEOTIDE SEQUENCE</scope>
</reference>